<reference evidence="1 2" key="1">
    <citation type="submission" date="2021-01" db="EMBL/GenBank/DDBJ databases">
        <title>Roseomonas sp. nov, a bacterium isolated from an oil production mixture in Yumen Oilfield.</title>
        <authorList>
            <person name="Wu D."/>
        </authorList>
    </citation>
    <scope>NUCLEOTIDE SEQUENCE [LARGE SCALE GENOMIC DNA]</scope>
    <source>
        <strain evidence="1 2">ROY-5-3</strain>
    </source>
</reference>
<evidence type="ECO:0000313" key="1">
    <source>
        <dbReference type="EMBL" id="MBU8546097.1"/>
    </source>
</evidence>
<organism evidence="1 2">
    <name type="scientific">Falsiroseomonas oleicola</name>
    <dbReference type="NCBI Taxonomy" id="2801474"/>
    <lineage>
        <taxon>Bacteria</taxon>
        <taxon>Pseudomonadati</taxon>
        <taxon>Pseudomonadota</taxon>
        <taxon>Alphaproteobacteria</taxon>
        <taxon>Acetobacterales</taxon>
        <taxon>Roseomonadaceae</taxon>
        <taxon>Falsiroseomonas</taxon>
    </lineage>
</organism>
<protein>
    <recommendedName>
        <fullName evidence="3">Cysteine dioxygenase</fullName>
    </recommendedName>
</protein>
<gene>
    <name evidence="1" type="ORF">JJQ90_20410</name>
</gene>
<sequence length="181" mass="20147">MLDLDRFADDCRAALAEDRGGHRAVREVVARTLSDPNAVLAAVGEPTRAGVHKLYHSPDLTILNLVWGPKMTLMPHDHRMWAVIGIYTGREDNIFWRRLEGGKVEAAGAKALGVGDCTVLGRDIIHSVTNPIPRLTGALHVYGGDFFAMERSEWDPESLAEKRYDVEKNMRLFEEANAALR</sequence>
<name>A0ABS6HBJ4_9PROT</name>
<dbReference type="EMBL" id="JAERQM010000006">
    <property type="protein sequence ID" value="MBU8546097.1"/>
    <property type="molecule type" value="Genomic_DNA"/>
</dbReference>
<keyword evidence="2" id="KW-1185">Reference proteome</keyword>
<accession>A0ABS6HBJ4</accession>
<comment type="caution">
    <text evidence="1">The sequence shown here is derived from an EMBL/GenBank/DDBJ whole genome shotgun (WGS) entry which is preliminary data.</text>
</comment>
<evidence type="ECO:0000313" key="2">
    <source>
        <dbReference type="Proteomes" id="UP000689967"/>
    </source>
</evidence>
<dbReference type="Proteomes" id="UP000689967">
    <property type="component" value="Unassembled WGS sequence"/>
</dbReference>
<dbReference type="CDD" id="cd10548">
    <property type="entry name" value="cupin_CDO"/>
    <property type="match status" value="1"/>
</dbReference>
<proteinExistence type="predicted"/>
<evidence type="ECO:0008006" key="3">
    <source>
        <dbReference type="Google" id="ProtNLM"/>
    </source>
</evidence>
<dbReference type="RefSeq" id="WP_216878102.1">
    <property type="nucleotide sequence ID" value="NZ_JAERQM010000006.1"/>
</dbReference>